<comment type="caution">
    <text evidence="6">The sequence shown here is derived from an EMBL/GenBank/DDBJ whole genome shotgun (WGS) entry which is preliminary data.</text>
</comment>
<gene>
    <name evidence="6" type="ORF">NW762_007826</name>
</gene>
<sequence length="130" mass="14153">MSNQGHCNCESINVVLPLDLQKNTLSCFCSNCQRAGGLFAPNYIVDEQQAKITDTNGTLKTFTTTAQSGNKVQRSFCGNCGSPVATRTPKYPGKVIIKAVLFDVIAAPTAEVFTHRRPAWQKAVDEAKQM</sequence>
<dbReference type="Pfam" id="PF04828">
    <property type="entry name" value="GFA"/>
    <property type="match status" value="1"/>
</dbReference>
<keyword evidence="4" id="KW-0456">Lyase</keyword>
<protein>
    <recommendedName>
        <fullName evidence="5">CENP-V/GFA domain-containing protein</fullName>
    </recommendedName>
</protein>
<evidence type="ECO:0000313" key="7">
    <source>
        <dbReference type="Proteomes" id="UP001152049"/>
    </source>
</evidence>
<proteinExistence type="inferred from homology"/>
<accession>A0A9W8RWH2</accession>
<feature type="domain" description="CENP-V/GFA" evidence="5">
    <location>
        <begin position="3"/>
        <end position="121"/>
    </location>
</feature>
<dbReference type="InterPro" id="IPR011057">
    <property type="entry name" value="Mss4-like_sf"/>
</dbReference>
<evidence type="ECO:0000256" key="1">
    <source>
        <dbReference type="ARBA" id="ARBA00005495"/>
    </source>
</evidence>
<comment type="similarity">
    <text evidence="1">Belongs to the Gfa family.</text>
</comment>
<dbReference type="PROSITE" id="PS51891">
    <property type="entry name" value="CENP_V_GFA"/>
    <property type="match status" value="1"/>
</dbReference>
<reference evidence="6" key="1">
    <citation type="submission" date="2022-09" db="EMBL/GenBank/DDBJ databases">
        <title>Fusarium specimens isolated from Avocado Roots.</title>
        <authorList>
            <person name="Stajich J."/>
            <person name="Roper C."/>
            <person name="Heimlech-Rivalta G."/>
        </authorList>
    </citation>
    <scope>NUCLEOTIDE SEQUENCE</scope>
    <source>
        <strain evidence="6">CF00136</strain>
    </source>
</reference>
<dbReference type="SUPFAM" id="SSF51316">
    <property type="entry name" value="Mss4-like"/>
    <property type="match status" value="1"/>
</dbReference>
<dbReference type="PANTHER" id="PTHR33337">
    <property type="entry name" value="GFA DOMAIN-CONTAINING PROTEIN"/>
    <property type="match status" value="1"/>
</dbReference>
<evidence type="ECO:0000256" key="2">
    <source>
        <dbReference type="ARBA" id="ARBA00022723"/>
    </source>
</evidence>
<evidence type="ECO:0000313" key="6">
    <source>
        <dbReference type="EMBL" id="KAJ4258739.1"/>
    </source>
</evidence>
<dbReference type="InterPro" id="IPR006913">
    <property type="entry name" value="CENP-V/GFA"/>
</dbReference>
<keyword evidence="7" id="KW-1185">Reference proteome</keyword>
<dbReference type="Proteomes" id="UP001152049">
    <property type="component" value="Unassembled WGS sequence"/>
</dbReference>
<dbReference type="OrthoDB" id="9985472at2759"/>
<dbReference type="EMBL" id="JAOQAZ010000015">
    <property type="protein sequence ID" value="KAJ4258739.1"/>
    <property type="molecule type" value="Genomic_DNA"/>
</dbReference>
<dbReference type="GO" id="GO:0016846">
    <property type="term" value="F:carbon-sulfur lyase activity"/>
    <property type="evidence" value="ECO:0007669"/>
    <property type="project" value="InterPro"/>
</dbReference>
<keyword evidence="2" id="KW-0479">Metal-binding</keyword>
<organism evidence="6 7">
    <name type="scientific">Fusarium torreyae</name>
    <dbReference type="NCBI Taxonomy" id="1237075"/>
    <lineage>
        <taxon>Eukaryota</taxon>
        <taxon>Fungi</taxon>
        <taxon>Dikarya</taxon>
        <taxon>Ascomycota</taxon>
        <taxon>Pezizomycotina</taxon>
        <taxon>Sordariomycetes</taxon>
        <taxon>Hypocreomycetidae</taxon>
        <taxon>Hypocreales</taxon>
        <taxon>Nectriaceae</taxon>
        <taxon>Fusarium</taxon>
    </lineage>
</organism>
<dbReference type="Gene3D" id="3.90.1590.10">
    <property type="entry name" value="glutathione-dependent formaldehyde- activating enzyme (gfa)"/>
    <property type="match status" value="1"/>
</dbReference>
<dbReference type="PANTHER" id="PTHR33337:SF40">
    <property type="entry name" value="CENP-V_GFA DOMAIN-CONTAINING PROTEIN-RELATED"/>
    <property type="match status" value="1"/>
</dbReference>
<evidence type="ECO:0000256" key="3">
    <source>
        <dbReference type="ARBA" id="ARBA00022833"/>
    </source>
</evidence>
<evidence type="ECO:0000256" key="4">
    <source>
        <dbReference type="ARBA" id="ARBA00023239"/>
    </source>
</evidence>
<dbReference type="GO" id="GO:0046872">
    <property type="term" value="F:metal ion binding"/>
    <property type="evidence" value="ECO:0007669"/>
    <property type="project" value="UniProtKB-KW"/>
</dbReference>
<dbReference type="AlphaFoldDB" id="A0A9W8RWH2"/>
<evidence type="ECO:0000259" key="5">
    <source>
        <dbReference type="PROSITE" id="PS51891"/>
    </source>
</evidence>
<keyword evidence="3" id="KW-0862">Zinc</keyword>
<name>A0A9W8RWH2_9HYPO</name>